<evidence type="ECO:0000256" key="1">
    <source>
        <dbReference type="SAM" id="MobiDB-lite"/>
    </source>
</evidence>
<dbReference type="Proteomes" id="UP000887577">
    <property type="component" value="Unplaced"/>
</dbReference>
<name>A0A914YL49_9BILA</name>
<dbReference type="InterPro" id="IPR000477">
    <property type="entry name" value="RT_dom"/>
</dbReference>
<proteinExistence type="predicted"/>
<dbReference type="Pfam" id="PF00078">
    <property type="entry name" value="RVT_1"/>
    <property type="match status" value="1"/>
</dbReference>
<dbReference type="Gene3D" id="3.10.10.10">
    <property type="entry name" value="HIV Type 1 Reverse Transcriptase, subunit A, domain 1"/>
    <property type="match status" value="1"/>
</dbReference>
<organism evidence="3 4">
    <name type="scientific">Panagrolaimus superbus</name>
    <dbReference type="NCBI Taxonomy" id="310955"/>
    <lineage>
        <taxon>Eukaryota</taxon>
        <taxon>Metazoa</taxon>
        <taxon>Ecdysozoa</taxon>
        <taxon>Nematoda</taxon>
        <taxon>Chromadorea</taxon>
        <taxon>Rhabditida</taxon>
        <taxon>Tylenchina</taxon>
        <taxon>Panagrolaimomorpha</taxon>
        <taxon>Panagrolaimoidea</taxon>
        <taxon>Panagrolaimidae</taxon>
        <taxon>Panagrolaimus</taxon>
    </lineage>
</organism>
<feature type="compositionally biased region" description="Basic and acidic residues" evidence="1">
    <location>
        <begin position="8"/>
        <end position="30"/>
    </location>
</feature>
<sequence>MGSHRHQKSSEDSTSREVKRAHGERKESGGHFHGKSSQKTGRDRSRTPTRHRSRSPRRRRSRSTSKRRSISPVRRRSKSPVRRRSKSPSRISEGSSLYGSSSFTPSDRDPRTFKAKDVVVPDDYICSDDARLRCKLTEPEMEKFMSFARGTVTEPKERDKWISALPIVDHISATPPHLQKSLRSGDLKYLLSEGQAIDMQSSLYAALNLLAISDAQGVEDEDRVNFRARCMRVISMLIQQLTTIRRAMAVDSLKIDKKVIGAFGGRSLDLKEADNPSREGQKVHWLFAKDMEDELLAEVKKKEKEAEKKKSVSFFIPFGQWDIENDLLNSQLSFYVPAPVWEEITAPMTAGRLKYFASNWSKITNDTFVLEAIRGYKLPFRGGKIPKQSQNYHYHDASNPEIKAEIISLLEKDAIEECKTADWLSTVFSVPKKDGGMRPVINLRGLNEFMVTPHFKMESLLLVKDLLEENYYMVKLDLKDAYFGIPIAVEHRPYLAFRAFGKTYRFKALPFGLAPAPSVYTRVIKPVAAFFRARGILLIVYLDDWFFLAKTKQKLLVDLGFVRATFMALGLMINESKSQLIPTRQIEFLGLQVDSSSMTLSVPAEKQNRIGKVARQILATPFVSAAILSKLCGSLASIKLASNYSSLKARFLQRMLKSVDNSKDLENQKIALTAEAKEEAKFWASNNPIAFIKDLKPPPVSISIKTDASLEGWGFYCGDISSGGRWNKTEKKLHINALELKAVFLSLKTACKDCFNTSIRIESDNITTVAFINRRGGTRSRSLQKVAHELWMWALERRLFLIASHIPGVSNIEADLESRRFKECCEWSLASQTVKILFDKWGIPEVDLFASRLNHKCDRYFSFNPDPNAEGTDAFAHNWKDFNAYAFPPFNLVGRTIQKARADKANLILVTPAWLSAPYWPQLQDLADGPLLLSGFSLRDPISNQVHYLAQAKRLNLAAWKISFRYGLH</sequence>
<dbReference type="SUPFAM" id="SSF56672">
    <property type="entry name" value="DNA/RNA polymerases"/>
    <property type="match status" value="1"/>
</dbReference>
<dbReference type="AlphaFoldDB" id="A0A914YL49"/>
<reference evidence="4" key="1">
    <citation type="submission" date="2022-11" db="UniProtKB">
        <authorList>
            <consortium name="WormBaseParasite"/>
        </authorList>
    </citation>
    <scope>IDENTIFICATION</scope>
</reference>
<feature type="compositionally biased region" description="Basic residues" evidence="1">
    <location>
        <begin position="47"/>
        <end position="87"/>
    </location>
</feature>
<dbReference type="Gene3D" id="3.30.70.270">
    <property type="match status" value="1"/>
</dbReference>
<accession>A0A914YL49</accession>
<dbReference type="PANTHER" id="PTHR33050:SF7">
    <property type="entry name" value="RIBONUCLEASE H"/>
    <property type="match status" value="1"/>
</dbReference>
<dbReference type="WBParaSite" id="PSU_v2.g19608.t1">
    <property type="protein sequence ID" value="PSU_v2.g19608.t1"/>
    <property type="gene ID" value="PSU_v2.g19608"/>
</dbReference>
<dbReference type="CDD" id="cd09275">
    <property type="entry name" value="RNase_HI_RT_DIRS1"/>
    <property type="match status" value="1"/>
</dbReference>
<evidence type="ECO:0000259" key="2">
    <source>
        <dbReference type="PROSITE" id="PS50878"/>
    </source>
</evidence>
<evidence type="ECO:0000313" key="3">
    <source>
        <dbReference type="Proteomes" id="UP000887577"/>
    </source>
</evidence>
<feature type="compositionally biased region" description="Low complexity" evidence="1">
    <location>
        <begin position="88"/>
        <end position="105"/>
    </location>
</feature>
<feature type="region of interest" description="Disordered" evidence="1">
    <location>
        <begin position="1"/>
        <end position="111"/>
    </location>
</feature>
<protein>
    <submittedName>
        <fullName evidence="4">Reverse transcriptase domain-containing protein</fullName>
    </submittedName>
</protein>
<dbReference type="InterPro" id="IPR052055">
    <property type="entry name" value="Hepadnavirus_pol/RT"/>
</dbReference>
<dbReference type="PROSITE" id="PS50878">
    <property type="entry name" value="RT_POL"/>
    <property type="match status" value="1"/>
</dbReference>
<dbReference type="PANTHER" id="PTHR33050">
    <property type="entry name" value="REVERSE TRANSCRIPTASE DOMAIN-CONTAINING PROTEIN"/>
    <property type="match status" value="1"/>
</dbReference>
<dbReference type="CDD" id="cd03714">
    <property type="entry name" value="RT_DIRS1"/>
    <property type="match status" value="1"/>
</dbReference>
<dbReference type="InterPro" id="IPR043502">
    <property type="entry name" value="DNA/RNA_pol_sf"/>
</dbReference>
<dbReference type="InterPro" id="IPR043128">
    <property type="entry name" value="Rev_trsase/Diguanyl_cyclase"/>
</dbReference>
<evidence type="ECO:0000313" key="4">
    <source>
        <dbReference type="WBParaSite" id="PSU_v2.g19608.t1"/>
    </source>
</evidence>
<feature type="domain" description="Reverse transcriptase" evidence="2">
    <location>
        <begin position="411"/>
        <end position="593"/>
    </location>
</feature>
<keyword evidence="3" id="KW-1185">Reference proteome</keyword>